<dbReference type="InterPro" id="IPR019618">
    <property type="entry name" value="Spore_germination_GerPA"/>
</dbReference>
<comment type="caution">
    <text evidence="2">The sequence shown here is derived from an EMBL/GenBank/DDBJ whole genome shotgun (WGS) entry which is preliminary data.</text>
</comment>
<dbReference type="Proteomes" id="UP000266340">
    <property type="component" value="Unassembled WGS sequence"/>
</dbReference>
<dbReference type="PANTHER" id="PTHR37808:SF3">
    <property type="entry name" value="SPORE GERMINATION PROTEIN GERPA-RELATED"/>
    <property type="match status" value="1"/>
</dbReference>
<dbReference type="Pfam" id="PF10676">
    <property type="entry name" value="gerPA"/>
    <property type="match status" value="1"/>
</dbReference>
<keyword evidence="3" id="KW-1185">Reference proteome</keyword>
<dbReference type="PANTHER" id="PTHR37808">
    <property type="entry name" value="SPORE GERMINATION PROTEIN-LIKE PROTEIN YDZR-RELATED"/>
    <property type="match status" value="1"/>
</dbReference>
<reference evidence="2 3" key="1">
    <citation type="submission" date="2018-09" db="EMBL/GenBank/DDBJ databases">
        <title>Cohnella cavernae sp. nov., isolated from a karst cave.</title>
        <authorList>
            <person name="Zhu H."/>
        </authorList>
    </citation>
    <scope>NUCLEOTIDE SEQUENCE [LARGE SCALE GENOMIC DNA]</scope>
    <source>
        <strain evidence="2 3">K2E09-144</strain>
    </source>
</reference>
<gene>
    <name evidence="2" type="ORF">D3H35_26555</name>
</gene>
<dbReference type="OrthoDB" id="2691926at2"/>
<evidence type="ECO:0000313" key="2">
    <source>
        <dbReference type="EMBL" id="RIE00839.1"/>
    </source>
</evidence>
<feature type="compositionally biased region" description="Polar residues" evidence="1">
    <location>
        <begin position="45"/>
        <end position="70"/>
    </location>
</feature>
<dbReference type="EMBL" id="QXJM01000048">
    <property type="protein sequence ID" value="RIE00839.1"/>
    <property type="molecule type" value="Genomic_DNA"/>
</dbReference>
<dbReference type="AlphaFoldDB" id="A0A398CI50"/>
<name>A0A398CI50_9BACL</name>
<evidence type="ECO:0000256" key="1">
    <source>
        <dbReference type="SAM" id="MobiDB-lite"/>
    </source>
</evidence>
<evidence type="ECO:0000313" key="3">
    <source>
        <dbReference type="Proteomes" id="UP000266340"/>
    </source>
</evidence>
<organism evidence="2 3">
    <name type="scientific">Cohnella faecalis</name>
    <dbReference type="NCBI Taxonomy" id="2315694"/>
    <lineage>
        <taxon>Bacteria</taxon>
        <taxon>Bacillati</taxon>
        <taxon>Bacillota</taxon>
        <taxon>Bacilli</taxon>
        <taxon>Bacillales</taxon>
        <taxon>Paenibacillaceae</taxon>
        <taxon>Cohnella</taxon>
    </lineage>
</organism>
<proteinExistence type="predicted"/>
<accession>A0A398CI50</accession>
<protein>
    <submittedName>
        <fullName evidence="2">Spore germination protein</fullName>
    </submittedName>
</protein>
<sequence>MPCIIGAVKILSVAGIVQFGDAIQISPSSTSKTYAGAGSFITGDLSRSNNAVSSTNTNDPDVVDSSESTVGNGGVA</sequence>
<feature type="region of interest" description="Disordered" evidence="1">
    <location>
        <begin position="45"/>
        <end position="76"/>
    </location>
</feature>
<dbReference type="RefSeq" id="WP_119152233.1">
    <property type="nucleotide sequence ID" value="NZ_JBHSOV010000011.1"/>
</dbReference>